<feature type="domain" description="HTH araC/xylS-type" evidence="4">
    <location>
        <begin position="233"/>
        <end position="331"/>
    </location>
</feature>
<keyword evidence="2" id="KW-0238">DNA-binding</keyword>
<dbReference type="RefSeq" id="WP_378054921.1">
    <property type="nucleotide sequence ID" value="NZ_JBHSIS010000002.1"/>
</dbReference>
<evidence type="ECO:0000259" key="4">
    <source>
        <dbReference type="PROSITE" id="PS01124"/>
    </source>
</evidence>
<dbReference type="EMBL" id="JBHSIS010000002">
    <property type="protein sequence ID" value="MFC4852972.1"/>
    <property type="molecule type" value="Genomic_DNA"/>
</dbReference>
<evidence type="ECO:0000256" key="2">
    <source>
        <dbReference type="ARBA" id="ARBA00023125"/>
    </source>
</evidence>
<comment type="caution">
    <text evidence="5">The sequence shown here is derived from an EMBL/GenBank/DDBJ whole genome shotgun (WGS) entry which is preliminary data.</text>
</comment>
<dbReference type="Gene3D" id="1.10.10.60">
    <property type="entry name" value="Homeodomain-like"/>
    <property type="match status" value="1"/>
</dbReference>
<dbReference type="PROSITE" id="PS01124">
    <property type="entry name" value="HTH_ARAC_FAMILY_2"/>
    <property type="match status" value="1"/>
</dbReference>
<dbReference type="Pfam" id="PF12625">
    <property type="entry name" value="Arabinose_bd"/>
    <property type="match status" value="1"/>
</dbReference>
<evidence type="ECO:0000313" key="6">
    <source>
        <dbReference type="Proteomes" id="UP001595859"/>
    </source>
</evidence>
<keyword evidence="1" id="KW-0805">Transcription regulation</keyword>
<organism evidence="5 6">
    <name type="scientific">Actinophytocola glycyrrhizae</name>
    <dbReference type="NCBI Taxonomy" id="2044873"/>
    <lineage>
        <taxon>Bacteria</taxon>
        <taxon>Bacillati</taxon>
        <taxon>Actinomycetota</taxon>
        <taxon>Actinomycetes</taxon>
        <taxon>Pseudonocardiales</taxon>
        <taxon>Pseudonocardiaceae</taxon>
    </lineage>
</organism>
<sequence>MCGSTLPGDVTGRLLRIGERQGLDVPSLLRRTGIHVDGAGSPRTAGVSSTQAAELTQELWIMTGDELFGLGPPAPLGLFRLLMRSVLHVPDMRAALQRLVEAGEVLPGAPQLRVAVDDGLVEVEIGIARLHDPDHLGAEILATLIHRVLGWLVGRRIPLLAFEVPWPAPDYAADYEIVFGRHPEFDADRLVLAFDGRLLTAPLIRDEDDLADYLRDQPNIWFTFRDYGSSTADQVHRILERGLRGDWLSPDDIAARLNVSTQHLRRLLHTEHTSIRQIKEDLLRDAAVASLSRGEESVEDLARRLGFSDASAFRRAFSRWTGKPTSAFRPAAAPAAPVHRARSNITS</sequence>
<evidence type="ECO:0000313" key="5">
    <source>
        <dbReference type="EMBL" id="MFC4852972.1"/>
    </source>
</evidence>
<dbReference type="InterPro" id="IPR009057">
    <property type="entry name" value="Homeodomain-like_sf"/>
</dbReference>
<keyword evidence="3" id="KW-0804">Transcription</keyword>
<dbReference type="Pfam" id="PF12833">
    <property type="entry name" value="HTH_18"/>
    <property type="match status" value="1"/>
</dbReference>
<dbReference type="InterPro" id="IPR032687">
    <property type="entry name" value="AraC-type_N"/>
</dbReference>
<dbReference type="InterPro" id="IPR018060">
    <property type="entry name" value="HTH_AraC"/>
</dbReference>
<accession>A0ABV9RVL1</accession>
<evidence type="ECO:0000256" key="3">
    <source>
        <dbReference type="ARBA" id="ARBA00023163"/>
    </source>
</evidence>
<dbReference type="SMART" id="SM00342">
    <property type="entry name" value="HTH_ARAC"/>
    <property type="match status" value="1"/>
</dbReference>
<proteinExistence type="predicted"/>
<dbReference type="Proteomes" id="UP001595859">
    <property type="component" value="Unassembled WGS sequence"/>
</dbReference>
<dbReference type="SUPFAM" id="SSF46689">
    <property type="entry name" value="Homeodomain-like"/>
    <property type="match status" value="1"/>
</dbReference>
<evidence type="ECO:0000256" key="1">
    <source>
        <dbReference type="ARBA" id="ARBA00023015"/>
    </source>
</evidence>
<dbReference type="PANTHER" id="PTHR47894:SF1">
    <property type="entry name" value="HTH-TYPE TRANSCRIPTIONAL REGULATOR VQSM"/>
    <property type="match status" value="1"/>
</dbReference>
<dbReference type="PANTHER" id="PTHR47894">
    <property type="entry name" value="HTH-TYPE TRANSCRIPTIONAL REGULATOR GADX"/>
    <property type="match status" value="1"/>
</dbReference>
<protein>
    <submittedName>
        <fullName evidence="5">AraC family transcriptional regulator ligand-binding domain-containing protein</fullName>
    </submittedName>
</protein>
<keyword evidence="6" id="KW-1185">Reference proteome</keyword>
<reference evidence="6" key="1">
    <citation type="journal article" date="2019" name="Int. J. Syst. Evol. Microbiol.">
        <title>The Global Catalogue of Microorganisms (GCM) 10K type strain sequencing project: providing services to taxonomists for standard genome sequencing and annotation.</title>
        <authorList>
            <consortium name="The Broad Institute Genomics Platform"/>
            <consortium name="The Broad Institute Genome Sequencing Center for Infectious Disease"/>
            <person name="Wu L."/>
            <person name="Ma J."/>
        </authorList>
    </citation>
    <scope>NUCLEOTIDE SEQUENCE [LARGE SCALE GENOMIC DNA]</scope>
    <source>
        <strain evidence="6">ZS-22-S1</strain>
    </source>
</reference>
<gene>
    <name evidence="5" type="ORF">ACFPCV_05605</name>
</gene>
<name>A0ABV9RVL1_9PSEU</name>